<keyword evidence="4" id="KW-1185">Reference proteome</keyword>
<evidence type="ECO:0000313" key="3">
    <source>
        <dbReference type="EMBL" id="MBA3926986.1"/>
    </source>
</evidence>
<proteinExistence type="inferred from homology"/>
<gene>
    <name evidence="3" type="ORF">HPK16_11585</name>
</gene>
<dbReference type="InterPro" id="IPR001387">
    <property type="entry name" value="Cro/C1-type_HTH"/>
</dbReference>
<dbReference type="EMBL" id="JABJVM010000012">
    <property type="protein sequence ID" value="MBA3926986.1"/>
    <property type="molecule type" value="Genomic_DNA"/>
</dbReference>
<dbReference type="Gene3D" id="1.10.260.40">
    <property type="entry name" value="lambda repressor-like DNA-binding domains"/>
    <property type="match status" value="1"/>
</dbReference>
<dbReference type="InterPro" id="IPR010359">
    <property type="entry name" value="IrrE_HExxH"/>
</dbReference>
<dbReference type="Gene3D" id="1.10.10.2910">
    <property type="match status" value="1"/>
</dbReference>
<name>A0A7W1YGS8_9LIST</name>
<accession>A0A7W1YGS8</accession>
<evidence type="ECO:0000259" key="2">
    <source>
        <dbReference type="PROSITE" id="PS50943"/>
    </source>
</evidence>
<evidence type="ECO:0000256" key="1">
    <source>
        <dbReference type="ARBA" id="ARBA00007227"/>
    </source>
</evidence>
<dbReference type="AlphaFoldDB" id="A0A7W1YGS8"/>
<evidence type="ECO:0000313" key="4">
    <source>
        <dbReference type="Proteomes" id="UP000548787"/>
    </source>
</evidence>
<dbReference type="Proteomes" id="UP000548787">
    <property type="component" value="Unassembled WGS sequence"/>
</dbReference>
<dbReference type="PROSITE" id="PS50943">
    <property type="entry name" value="HTH_CROC1"/>
    <property type="match status" value="1"/>
</dbReference>
<dbReference type="SUPFAM" id="SSF47413">
    <property type="entry name" value="lambda repressor-like DNA-binding domains"/>
    <property type="match status" value="1"/>
</dbReference>
<feature type="domain" description="HTH cro/C1-type" evidence="2">
    <location>
        <begin position="7"/>
        <end position="61"/>
    </location>
</feature>
<dbReference type="InterPro" id="IPR052345">
    <property type="entry name" value="Rad_response_metalloprotease"/>
</dbReference>
<dbReference type="RefSeq" id="WP_181677108.1">
    <property type="nucleotide sequence ID" value="NZ_JABJVM010000012.1"/>
</dbReference>
<dbReference type="PANTHER" id="PTHR43236:SF1">
    <property type="entry name" value="BLL7220 PROTEIN"/>
    <property type="match status" value="1"/>
</dbReference>
<organism evidence="3 4">
    <name type="scientific">Listeria rustica</name>
    <dbReference type="NCBI Taxonomy" id="2713503"/>
    <lineage>
        <taxon>Bacteria</taxon>
        <taxon>Bacillati</taxon>
        <taxon>Bacillota</taxon>
        <taxon>Bacilli</taxon>
        <taxon>Bacillales</taxon>
        <taxon>Listeriaceae</taxon>
        <taxon>Listeria</taxon>
    </lineage>
</organism>
<dbReference type="SMART" id="SM00530">
    <property type="entry name" value="HTH_XRE"/>
    <property type="match status" value="1"/>
</dbReference>
<sequence length="379" mass="44431">MFLGEKLKDIRILNGFSRSELASMLNVSEQAIWQYETGATLPNLNNINQLKQLFNVKAKYFYSQNRLTYDVDEATIAYRNGDREYRSKTVTEAMFLNFTSAMISDAERYVEAPPNNLKKWIATNLGTDRESGIEELAVEIRRQLGLEDNKDLLYVLEKNGAVILEKNLGKETDAYSTWIDTPFIVLSREKKSSVRRNFDLAHELGHLLMHYKLDINNLDKKSYQTVEQEANYFASCFLLPKEPFLADFQAIPKQTNPDAYIEMKEKWCVSIQTMEYRAYKLGQLTYEQNRYFFANLNRKGYRTKEPLDDQIKIIKPGKIKALFHFVFTNQLMTLEEMLQYWHVEIPFLSRLFCIETSFFESYLVNKQVSATYDFIKKAD</sequence>
<comment type="similarity">
    <text evidence="1">Belongs to the short-chain fatty acyl-CoA assimilation regulator (ScfR) family.</text>
</comment>
<dbReference type="PANTHER" id="PTHR43236">
    <property type="entry name" value="ANTITOXIN HIGA1"/>
    <property type="match status" value="1"/>
</dbReference>
<dbReference type="GO" id="GO:0003677">
    <property type="term" value="F:DNA binding"/>
    <property type="evidence" value="ECO:0007669"/>
    <property type="project" value="InterPro"/>
</dbReference>
<reference evidence="3 4" key="2">
    <citation type="submission" date="2020-08" db="EMBL/GenBank/DDBJ databases">
        <title>Listeria ohnekaius sp. nov. and Listeria portnoyii sp. nov. isolated from non-agricultural and natural environments.</title>
        <authorList>
            <person name="Weller D."/>
            <person name="Belias A.M."/>
            <person name="Liao J."/>
            <person name="Guo S."/>
            <person name="Orsi R.H."/>
            <person name="Wiedmann M."/>
        </authorList>
    </citation>
    <scope>NUCLEOTIDE SEQUENCE [LARGE SCALE GENOMIC DNA]</scope>
    <source>
        <strain evidence="3 4">FSL W9-0585</strain>
    </source>
</reference>
<dbReference type="Pfam" id="PF01381">
    <property type="entry name" value="HTH_3"/>
    <property type="match status" value="1"/>
</dbReference>
<protein>
    <submittedName>
        <fullName evidence="3">ImmA/IrrE family metallo-endopeptidase</fullName>
    </submittedName>
</protein>
<comment type="caution">
    <text evidence="3">The sequence shown here is derived from an EMBL/GenBank/DDBJ whole genome shotgun (WGS) entry which is preliminary data.</text>
</comment>
<dbReference type="CDD" id="cd00093">
    <property type="entry name" value="HTH_XRE"/>
    <property type="match status" value="1"/>
</dbReference>
<dbReference type="InterPro" id="IPR010982">
    <property type="entry name" value="Lambda_DNA-bd_dom_sf"/>
</dbReference>
<dbReference type="Pfam" id="PF06114">
    <property type="entry name" value="Peptidase_M78"/>
    <property type="match status" value="1"/>
</dbReference>
<reference evidence="3 4" key="1">
    <citation type="submission" date="2020-05" db="EMBL/GenBank/DDBJ databases">
        <authorList>
            <person name="Carlin C.R."/>
        </authorList>
    </citation>
    <scope>NUCLEOTIDE SEQUENCE [LARGE SCALE GENOMIC DNA]</scope>
    <source>
        <strain evidence="3 4">FSL W9-0585</strain>
    </source>
</reference>